<comment type="similarity">
    <text evidence="1">Belongs to the NAD(P)-dependent epimerase/dehydratase family.</text>
</comment>
<accession>A0A0A5IC65</accession>
<organism evidence="3 4">
    <name type="scientific">Pontibacillus halophilus JSM 076056 = DSM 19796</name>
    <dbReference type="NCBI Taxonomy" id="1385510"/>
    <lineage>
        <taxon>Bacteria</taxon>
        <taxon>Bacillati</taxon>
        <taxon>Bacillota</taxon>
        <taxon>Bacilli</taxon>
        <taxon>Bacillales</taxon>
        <taxon>Bacillaceae</taxon>
        <taxon>Pontibacillus</taxon>
    </lineage>
</organism>
<dbReference type="Proteomes" id="UP000030528">
    <property type="component" value="Unassembled WGS sequence"/>
</dbReference>
<dbReference type="EMBL" id="AVPE01000002">
    <property type="protein sequence ID" value="KGX93432.1"/>
    <property type="molecule type" value="Genomic_DNA"/>
</dbReference>
<dbReference type="SUPFAM" id="SSF51735">
    <property type="entry name" value="NAD(P)-binding Rossmann-fold domains"/>
    <property type="match status" value="1"/>
</dbReference>
<dbReference type="InterPro" id="IPR036291">
    <property type="entry name" value="NAD(P)-bd_dom_sf"/>
</dbReference>
<keyword evidence="4" id="KW-1185">Reference proteome</keyword>
<dbReference type="InterPro" id="IPR001509">
    <property type="entry name" value="Epimerase_deHydtase"/>
</dbReference>
<gene>
    <name evidence="3" type="ORF">N781_10285</name>
</gene>
<evidence type="ECO:0000256" key="1">
    <source>
        <dbReference type="ARBA" id="ARBA00007637"/>
    </source>
</evidence>
<dbReference type="PANTHER" id="PTHR43000">
    <property type="entry name" value="DTDP-D-GLUCOSE 4,6-DEHYDRATASE-RELATED"/>
    <property type="match status" value="1"/>
</dbReference>
<dbReference type="PRINTS" id="PR01713">
    <property type="entry name" value="NUCEPIMERASE"/>
</dbReference>
<evidence type="ECO:0000313" key="4">
    <source>
        <dbReference type="Proteomes" id="UP000030528"/>
    </source>
</evidence>
<dbReference type="OrthoDB" id="9811743at2"/>
<protein>
    <submittedName>
        <fullName evidence="3">UDP-glucose 4-epimerase</fullName>
    </submittedName>
</protein>
<evidence type="ECO:0000313" key="3">
    <source>
        <dbReference type="EMBL" id="KGX93432.1"/>
    </source>
</evidence>
<dbReference type="RefSeq" id="WP_026801999.1">
    <property type="nucleotide sequence ID" value="NZ_AVPE01000002.1"/>
</dbReference>
<name>A0A0A5IC65_9BACI</name>
<evidence type="ECO:0000259" key="2">
    <source>
        <dbReference type="Pfam" id="PF01370"/>
    </source>
</evidence>
<dbReference type="AlphaFoldDB" id="A0A0A5IC65"/>
<reference evidence="3 4" key="1">
    <citation type="submission" date="2013-08" db="EMBL/GenBank/DDBJ databases">
        <authorList>
            <person name="Huang J."/>
            <person name="Wang G."/>
        </authorList>
    </citation>
    <scope>NUCLEOTIDE SEQUENCE [LARGE SCALE GENOMIC DNA]</scope>
    <source>
        <strain evidence="3 4">JSM 076056</strain>
    </source>
</reference>
<dbReference type="eggNOG" id="COG0451">
    <property type="taxonomic scope" value="Bacteria"/>
</dbReference>
<dbReference type="STRING" id="1385510.GCA_000425205_00967"/>
<sequence>MKVVVTGGAGFIGGHLCEYLAKQGHEVVVIDNRYPYYDNGRKERRLDNLSRYANVQLNKVDLLDREGIKTIFQDGPYDALVHLAAVPGVPYSFEQPEEYIKNNITGTLHVLELAGEAQIPHVIFGSSSSVYGDQEGPLKEIDAVGQVVSPYAASKVSGEAYAHMYQHRYGFQLSILRFFTVYGPEGRPDMAIQKFIERAQAGLPIDVYGKGTSRDYTYIDDIIMGIYQTLLYAKGNEVYNLGSNSPVTLEELINELKLHYPAIEINEKPYRMGDVKHTWADIDKAREQLGFTPAYSFREGLKRTIDWLNRTR</sequence>
<dbReference type="Pfam" id="PF01370">
    <property type="entry name" value="Epimerase"/>
    <property type="match status" value="1"/>
</dbReference>
<proteinExistence type="inferred from homology"/>
<dbReference type="Gene3D" id="3.40.50.720">
    <property type="entry name" value="NAD(P)-binding Rossmann-like Domain"/>
    <property type="match status" value="1"/>
</dbReference>
<feature type="domain" description="NAD-dependent epimerase/dehydratase" evidence="2">
    <location>
        <begin position="3"/>
        <end position="242"/>
    </location>
</feature>
<comment type="caution">
    <text evidence="3">The sequence shown here is derived from an EMBL/GenBank/DDBJ whole genome shotgun (WGS) entry which is preliminary data.</text>
</comment>